<feature type="compositionally biased region" description="Polar residues" evidence="1">
    <location>
        <begin position="1"/>
        <end position="20"/>
    </location>
</feature>
<comment type="caution">
    <text evidence="2">The sequence shown here is derived from an EMBL/GenBank/DDBJ whole genome shotgun (WGS) entry which is preliminary data.</text>
</comment>
<evidence type="ECO:0000313" key="3">
    <source>
        <dbReference type="Proteomes" id="UP001549366"/>
    </source>
</evidence>
<accession>A0ABV2SJG5</accession>
<evidence type="ECO:0000313" key="2">
    <source>
        <dbReference type="EMBL" id="MET4757093.1"/>
    </source>
</evidence>
<sequence>MVFRRTASSSGISDLSSPQTKAPEKKHGRFRSSSVSTQEGISYLSASPQLQVLPTALSERTVKHVTTVKVCVGLARLLAGVSSKARSFVVSRSQDLVHTLLQRNDPQASRTAHQLIDKLARHQQEQSEELADWRCNAYSQLGQQYAEANDTESLTRSTESMEKELKKCSSSHSRLVRISLANACQTMAEQYMSQKTQTGNEKAAQYVASITRFSSDPKIMEWQIQRATDLLKPVNNTSTSAVRKFAVQFMKALEDNAGENLKIRLFLQPYKTCIAPTVFATEHLSADKPVQLLADSSIAPRKMVIYGRNSHQMTDRIETTCQTTGKVQSSDNSYKDISFHPGFTTAVMASEPVSQKEASLVAQQQLNKRSGAGDITSLPSSGTDYTMSQLGPDQADRILFYTDIHTPCTESEQWQKDLQNFAVMLNCEPDDKLVRWKRVRFLINSDGMTNPSDIRLRRQGIMADVNKLLKPMGLTMDESHFVMTAGNPDELPEAYQQDLQGQFLPAISEPNT</sequence>
<proteinExistence type="predicted"/>
<feature type="region of interest" description="Disordered" evidence="1">
    <location>
        <begin position="1"/>
        <end position="34"/>
    </location>
</feature>
<gene>
    <name evidence="2" type="ORF">V5J35_002285</name>
</gene>
<dbReference type="Proteomes" id="UP001549366">
    <property type="component" value="Unassembled WGS sequence"/>
</dbReference>
<dbReference type="EMBL" id="JBEWTB010000002">
    <property type="protein sequence ID" value="MET4757093.1"/>
    <property type="molecule type" value="Genomic_DNA"/>
</dbReference>
<dbReference type="RefSeq" id="WP_354007270.1">
    <property type="nucleotide sequence ID" value="NZ_JBEWTA010000001.1"/>
</dbReference>
<keyword evidence="3" id="KW-1185">Reference proteome</keyword>
<protein>
    <submittedName>
        <fullName evidence="2">Uncharacterized protein</fullName>
    </submittedName>
</protein>
<name>A0ABV2SJG5_9GAMM</name>
<organism evidence="2 3">
    <name type="scientific">Endozoicomonas lisbonensis</name>
    <dbReference type="NCBI Taxonomy" id="3120522"/>
    <lineage>
        <taxon>Bacteria</taxon>
        <taxon>Pseudomonadati</taxon>
        <taxon>Pseudomonadota</taxon>
        <taxon>Gammaproteobacteria</taxon>
        <taxon>Oceanospirillales</taxon>
        <taxon>Endozoicomonadaceae</taxon>
        <taxon>Endozoicomonas</taxon>
    </lineage>
</organism>
<reference evidence="2 3" key="1">
    <citation type="submission" date="2024-06" db="EMBL/GenBank/DDBJ databases">
        <title>Genomic Encyclopedia of Type Strains, Phase V (KMG-V): Genome sequencing to study the core and pangenomes of soil and plant-associated prokaryotes.</title>
        <authorList>
            <person name="Whitman W."/>
        </authorList>
    </citation>
    <scope>NUCLEOTIDE SEQUENCE [LARGE SCALE GENOMIC DNA]</scope>
    <source>
        <strain evidence="2 3">NE40</strain>
    </source>
</reference>
<evidence type="ECO:0000256" key="1">
    <source>
        <dbReference type="SAM" id="MobiDB-lite"/>
    </source>
</evidence>